<proteinExistence type="predicted"/>
<dbReference type="SMART" id="SM01099">
    <property type="entry name" value="CPW_WPC"/>
    <property type="match status" value="3"/>
</dbReference>
<evidence type="ECO:0000259" key="2">
    <source>
        <dbReference type="SMART" id="SM01099"/>
    </source>
</evidence>
<feature type="domain" description="CPW-WPC" evidence="2">
    <location>
        <begin position="246"/>
        <end position="432"/>
    </location>
</feature>
<accession>A0ABQ7JBE7</accession>
<dbReference type="NCBIfam" id="TIGR01492">
    <property type="entry name" value="CPW_WPC"/>
    <property type="match status" value="2"/>
</dbReference>
<dbReference type="Proteomes" id="UP000823046">
    <property type="component" value="Unassembled WGS sequence"/>
</dbReference>
<feature type="non-terminal residue" evidence="3">
    <location>
        <position position="573"/>
    </location>
</feature>
<evidence type="ECO:0000313" key="3">
    <source>
        <dbReference type="EMBL" id="KAF8821317.1"/>
    </source>
</evidence>
<name>A0ABQ7JBE7_9APIC</name>
<reference evidence="3 4" key="1">
    <citation type="journal article" date="2020" name="bioRxiv">
        <title>Metabolic contributions of an alphaproteobacterial endosymbiont in the apicomplexan Cardiosporidium cionae.</title>
        <authorList>
            <person name="Hunter E.S."/>
            <person name="Paight C.J."/>
            <person name="Lane C.E."/>
        </authorList>
    </citation>
    <scope>NUCLEOTIDE SEQUENCE [LARGE SCALE GENOMIC DNA]</scope>
    <source>
        <strain evidence="3">ESH_2018</strain>
    </source>
</reference>
<protein>
    <submittedName>
        <fullName evidence="3">Cpw-wpc domain-containing protein</fullName>
    </submittedName>
</protein>
<comment type="caution">
    <text evidence="3">The sequence shown here is derived from an EMBL/GenBank/DDBJ whole genome shotgun (WGS) entry which is preliminary data.</text>
</comment>
<dbReference type="InterPro" id="IPR006387">
    <property type="entry name" value="CPW_WPC_dom"/>
</dbReference>
<sequence length="573" mass="64650">MELFVALQFWIALALVKESICITVKSSFMPSPLVSFGNKQLEGMIASKATKKVDRTQGNNLNQIIHEEKMKSINCKQIVAAALAKGTQTSMGKDNHEILQCKSIAEALISELEDDEQKSKLQPKLEKECEMSSNQDKMTTIEEDSLVAQSKCTDLLKSMKEQTQQELLKETSQSSTPSTSKCLRDYTFVKYLSQCATLQAFAVDAGGKKRYERECTISWLVELSMLFNYILEKLFNGLIRPCLQDCERDYDALCPEEWSPLGSKSDIHLRIEMQSSYQTMALLSGNTKCHAPFSYTGIHYLSIIYKTIQLGREQEDVAEQPNLDFLQQEKRRNGNSIVMCDGLAVSLANMIINITARLHGQTWVSSTDFLQCTCQFGAHASSGDGVCEAPQGYTGPVESQSIYRPHLIYATQNRCLQIIFEEKCAAWFPCQRACQVDYSAACPDNWLVDQQMNCFPLDSYIGPCFEKVNFSDETKEGKKKFSISCNTNWPCIDDCARNYQDPCPLQWKNRDSTCFAPESYGGPCQHEKTFSLFSDAMKAAISKECDVFWPCNNGESLAREMLTEKTVEMKNSH</sequence>
<gene>
    <name evidence="3" type="ORF">IE077_002165</name>
</gene>
<dbReference type="Pfam" id="PF09717">
    <property type="entry name" value="CPW_WPC"/>
    <property type="match status" value="2"/>
</dbReference>
<feature type="chain" id="PRO_5047519897" evidence="1">
    <location>
        <begin position="22"/>
        <end position="573"/>
    </location>
</feature>
<feature type="signal peptide" evidence="1">
    <location>
        <begin position="1"/>
        <end position="21"/>
    </location>
</feature>
<dbReference type="EMBL" id="JADAQX010000195">
    <property type="protein sequence ID" value="KAF8821317.1"/>
    <property type="molecule type" value="Genomic_DNA"/>
</dbReference>
<keyword evidence="4" id="KW-1185">Reference proteome</keyword>
<keyword evidence="1" id="KW-0732">Signal</keyword>
<evidence type="ECO:0000256" key="1">
    <source>
        <dbReference type="SAM" id="SignalP"/>
    </source>
</evidence>
<feature type="domain" description="CPW-WPC" evidence="2">
    <location>
        <begin position="434"/>
        <end position="493"/>
    </location>
</feature>
<organism evidence="3 4">
    <name type="scientific">Cardiosporidium cionae</name>
    <dbReference type="NCBI Taxonomy" id="476202"/>
    <lineage>
        <taxon>Eukaryota</taxon>
        <taxon>Sar</taxon>
        <taxon>Alveolata</taxon>
        <taxon>Apicomplexa</taxon>
        <taxon>Aconoidasida</taxon>
        <taxon>Nephromycida</taxon>
        <taxon>Cardiosporidium</taxon>
    </lineage>
</organism>
<evidence type="ECO:0000313" key="4">
    <source>
        <dbReference type="Proteomes" id="UP000823046"/>
    </source>
</evidence>
<feature type="domain" description="CPW-WPC" evidence="2">
    <location>
        <begin position="495"/>
        <end position="553"/>
    </location>
</feature>